<dbReference type="PANTHER" id="PTHR38588">
    <property type="entry name" value="BLL0334 PROTEIN"/>
    <property type="match status" value="1"/>
</dbReference>
<organism evidence="1 2">
    <name type="scientific">Pigmentiphaga soli</name>
    <dbReference type="NCBI Taxonomy" id="1007095"/>
    <lineage>
        <taxon>Bacteria</taxon>
        <taxon>Pseudomonadati</taxon>
        <taxon>Pseudomonadota</taxon>
        <taxon>Betaproteobacteria</taxon>
        <taxon>Burkholderiales</taxon>
        <taxon>Alcaligenaceae</taxon>
        <taxon>Pigmentiphaga</taxon>
    </lineage>
</organism>
<dbReference type="InterPro" id="IPR023393">
    <property type="entry name" value="START-like_dom_sf"/>
</dbReference>
<dbReference type="RefSeq" id="WP_345248212.1">
    <property type="nucleotide sequence ID" value="NZ_BAABFO010000006.1"/>
</dbReference>
<reference evidence="2" key="1">
    <citation type="journal article" date="2019" name="Int. J. Syst. Evol. Microbiol.">
        <title>The Global Catalogue of Microorganisms (GCM) 10K type strain sequencing project: providing services to taxonomists for standard genome sequencing and annotation.</title>
        <authorList>
            <consortium name="The Broad Institute Genomics Platform"/>
            <consortium name="The Broad Institute Genome Sequencing Center for Infectious Disease"/>
            <person name="Wu L."/>
            <person name="Ma J."/>
        </authorList>
    </citation>
    <scope>NUCLEOTIDE SEQUENCE [LARGE SCALE GENOMIC DNA]</scope>
    <source>
        <strain evidence="2">JCM 17666</strain>
    </source>
</reference>
<dbReference type="PANTHER" id="PTHR38588:SF1">
    <property type="entry name" value="BLL0334 PROTEIN"/>
    <property type="match status" value="1"/>
</dbReference>
<comment type="caution">
    <text evidence="1">The sequence shown here is derived from an EMBL/GenBank/DDBJ whole genome shotgun (WGS) entry which is preliminary data.</text>
</comment>
<gene>
    <name evidence="1" type="ORF">GCM10023144_16600</name>
</gene>
<evidence type="ECO:0000313" key="1">
    <source>
        <dbReference type="EMBL" id="GAA4329597.1"/>
    </source>
</evidence>
<accession>A0ABP8GTE7</accession>
<evidence type="ECO:0000313" key="2">
    <source>
        <dbReference type="Proteomes" id="UP001501671"/>
    </source>
</evidence>
<name>A0ABP8GTE7_9BURK</name>
<protein>
    <submittedName>
        <fullName evidence="1">Carbon monoxide dehydrogenase subunit G</fullName>
    </submittedName>
</protein>
<sequence>MDIGGTQVIAAPRAEVWEALNSPEVLKTCIPGCERIEADGDDRYKVTMVAAIGPIRARFLGTLTLTDVQPPTAYSLLFEGNGGVAGFGKGGASVSLADLPEGTSLSYTAQAQVGGKLAQIGSRLIDTVAKKLAADFFRAFEKHFEARAAAGGDAVRAQ</sequence>
<dbReference type="SUPFAM" id="SSF55961">
    <property type="entry name" value="Bet v1-like"/>
    <property type="match status" value="1"/>
</dbReference>
<keyword evidence="2" id="KW-1185">Reference proteome</keyword>
<proteinExistence type="predicted"/>
<dbReference type="Gene3D" id="3.30.530.20">
    <property type="match status" value="1"/>
</dbReference>
<dbReference type="Proteomes" id="UP001501671">
    <property type="component" value="Unassembled WGS sequence"/>
</dbReference>
<dbReference type="InterPro" id="IPR010419">
    <property type="entry name" value="CO_DH_gsu"/>
</dbReference>
<dbReference type="Pfam" id="PF06240">
    <property type="entry name" value="COXG"/>
    <property type="match status" value="1"/>
</dbReference>
<dbReference type="CDD" id="cd05018">
    <property type="entry name" value="CoxG"/>
    <property type="match status" value="1"/>
</dbReference>
<dbReference type="EMBL" id="BAABFO010000006">
    <property type="protein sequence ID" value="GAA4329597.1"/>
    <property type="molecule type" value="Genomic_DNA"/>
</dbReference>